<reference evidence="1" key="1">
    <citation type="journal article" date="2014" name="Front. Microbiol.">
        <title>High frequency of phylogenetically diverse reductive dehalogenase-homologous genes in deep subseafloor sedimentary metagenomes.</title>
        <authorList>
            <person name="Kawai M."/>
            <person name="Futagami T."/>
            <person name="Toyoda A."/>
            <person name="Takaki Y."/>
            <person name="Nishi S."/>
            <person name="Hori S."/>
            <person name="Arai W."/>
            <person name="Tsubouchi T."/>
            <person name="Morono Y."/>
            <person name="Uchiyama I."/>
            <person name="Ito T."/>
            <person name="Fujiyama A."/>
            <person name="Inagaki F."/>
            <person name="Takami H."/>
        </authorList>
    </citation>
    <scope>NUCLEOTIDE SEQUENCE</scope>
    <source>
        <strain evidence="1">Expedition CK06-06</strain>
    </source>
</reference>
<proteinExistence type="predicted"/>
<feature type="non-terminal residue" evidence="1">
    <location>
        <position position="166"/>
    </location>
</feature>
<name>X1S6G1_9ZZZZ</name>
<dbReference type="Gene3D" id="2.160.20.10">
    <property type="entry name" value="Single-stranded right-handed beta-helix, Pectin lyase-like"/>
    <property type="match status" value="1"/>
</dbReference>
<dbReference type="AlphaFoldDB" id="X1S6G1"/>
<dbReference type="InterPro" id="IPR012334">
    <property type="entry name" value="Pectin_lyas_fold"/>
</dbReference>
<comment type="caution">
    <text evidence="1">The sequence shown here is derived from an EMBL/GenBank/DDBJ whole genome shotgun (WGS) entry which is preliminary data.</text>
</comment>
<accession>X1S6G1</accession>
<dbReference type="InterPro" id="IPR011050">
    <property type="entry name" value="Pectin_lyase_fold/virulence"/>
</dbReference>
<evidence type="ECO:0000313" key="1">
    <source>
        <dbReference type="EMBL" id="GAI88468.1"/>
    </source>
</evidence>
<dbReference type="SUPFAM" id="SSF51126">
    <property type="entry name" value="Pectin lyase-like"/>
    <property type="match status" value="1"/>
</dbReference>
<protein>
    <submittedName>
        <fullName evidence="1">Uncharacterized protein</fullName>
    </submittedName>
</protein>
<sequence>MVGAHPDGIQIFRSIDGLIIRNNIMYDNHQNIFLQPLSGEVMKNIEIYNNLIYHDDYDYEWPKGIWLDCGYGGAPGSMHNVKIYNNTVVSMFFGITWRGNITDVELRNNIIANRTGVNLGMGDSSHNMSSDYNFFSNLNRIRIDWDGKTYWDHLSDYQSETGQDLH</sequence>
<organism evidence="1">
    <name type="scientific">marine sediment metagenome</name>
    <dbReference type="NCBI Taxonomy" id="412755"/>
    <lineage>
        <taxon>unclassified sequences</taxon>
        <taxon>metagenomes</taxon>
        <taxon>ecological metagenomes</taxon>
    </lineage>
</organism>
<dbReference type="EMBL" id="BARW01024037">
    <property type="protein sequence ID" value="GAI88468.1"/>
    <property type="molecule type" value="Genomic_DNA"/>
</dbReference>
<gene>
    <name evidence="1" type="ORF">S12H4_39718</name>
</gene>